<evidence type="ECO:0000256" key="7">
    <source>
        <dbReference type="ARBA" id="ARBA00022927"/>
    </source>
</evidence>
<evidence type="ECO:0000256" key="10">
    <source>
        <dbReference type="SAM" id="Coils"/>
    </source>
</evidence>
<dbReference type="RefSeq" id="WP_004346465.1">
    <property type="nucleotide sequence ID" value="NZ_AMXE01000120.1"/>
</dbReference>
<evidence type="ECO:0000256" key="2">
    <source>
        <dbReference type="ARBA" id="ARBA00010637"/>
    </source>
</evidence>
<evidence type="ECO:0000256" key="4">
    <source>
        <dbReference type="ARBA" id="ARBA00022475"/>
    </source>
</evidence>
<evidence type="ECO:0000256" key="1">
    <source>
        <dbReference type="ARBA" id="ARBA00004377"/>
    </source>
</evidence>
<sequence>MIPALAERCRLLAQRLSPRERLAAQAAIAVLLAAALLIGAESLLAERARLDRQLPQLADRLARMELDAAELARLRGAPRKPAAADSGVLAASARSHGLAVDIEAGDSHAFRLAGRASLSALLPWLGELHAEYGLRVTDMQFDGAAAGTYTVSLGRGASQDPTPR</sequence>
<comment type="subcellular location">
    <subcellularLocation>
        <location evidence="1">Cell inner membrane</location>
        <topology evidence="1">Single-pass membrane protein</topology>
    </subcellularLocation>
</comment>
<dbReference type="EMBL" id="AMXE01000120">
    <property type="protein sequence ID" value="ENO84143.1"/>
    <property type="molecule type" value="Genomic_DNA"/>
</dbReference>
<feature type="transmembrane region" description="Helical" evidence="11">
    <location>
        <begin position="22"/>
        <end position="44"/>
    </location>
</feature>
<comment type="similarity">
    <text evidence="2">Belongs to the GSP M family.</text>
</comment>
<keyword evidence="10" id="KW-0175">Coiled coil</keyword>
<keyword evidence="9 11" id="KW-0472">Membrane</keyword>
<evidence type="ECO:0008006" key="14">
    <source>
        <dbReference type="Google" id="ProtNLM"/>
    </source>
</evidence>
<dbReference type="AlphaFoldDB" id="N6YPJ3"/>
<evidence type="ECO:0000256" key="11">
    <source>
        <dbReference type="SAM" id="Phobius"/>
    </source>
</evidence>
<dbReference type="Proteomes" id="UP000013232">
    <property type="component" value="Unassembled WGS sequence"/>
</dbReference>
<feature type="coiled-coil region" evidence="10">
    <location>
        <begin position="40"/>
        <end position="67"/>
    </location>
</feature>
<keyword evidence="5" id="KW-0997">Cell inner membrane</keyword>
<keyword evidence="13" id="KW-1185">Reference proteome</keyword>
<keyword evidence="6 11" id="KW-0812">Transmembrane</keyword>
<accession>N6YPJ3</accession>
<dbReference type="OrthoDB" id="9978225at2"/>
<dbReference type="GO" id="GO:0015628">
    <property type="term" value="P:protein secretion by the type II secretion system"/>
    <property type="evidence" value="ECO:0007669"/>
    <property type="project" value="InterPro"/>
</dbReference>
<dbReference type="Pfam" id="PF04612">
    <property type="entry name" value="T2SSM"/>
    <property type="match status" value="1"/>
</dbReference>
<keyword evidence="4" id="KW-1003">Cell membrane</keyword>
<dbReference type="InterPro" id="IPR007690">
    <property type="entry name" value="T2SS_GspM"/>
</dbReference>
<dbReference type="GO" id="GO:0005886">
    <property type="term" value="C:plasma membrane"/>
    <property type="evidence" value="ECO:0007669"/>
    <property type="project" value="UniProtKB-SubCell"/>
</dbReference>
<reference evidence="12 13" key="1">
    <citation type="submission" date="2012-09" db="EMBL/GenBank/DDBJ databases">
        <title>Draft Genome Sequences of 6 Strains from Genus Thauera.</title>
        <authorList>
            <person name="Liu B."/>
            <person name="Shapleigh J.P."/>
            <person name="Frostegard A.H."/>
        </authorList>
    </citation>
    <scope>NUCLEOTIDE SEQUENCE [LARGE SCALE GENOMIC DNA]</scope>
    <source>
        <strain evidence="13">47Lol / DSM 12138</strain>
    </source>
</reference>
<organism evidence="12 13">
    <name type="scientific">Thauera linaloolentis (strain DSM 12138 / JCM 21573 / CCUG 41526 / CIP 105981 / IAM 15112 / NBRC 102519 / 47Lol)</name>
    <dbReference type="NCBI Taxonomy" id="1123367"/>
    <lineage>
        <taxon>Bacteria</taxon>
        <taxon>Pseudomonadati</taxon>
        <taxon>Pseudomonadota</taxon>
        <taxon>Betaproteobacteria</taxon>
        <taxon>Rhodocyclales</taxon>
        <taxon>Zoogloeaceae</taxon>
        <taxon>Thauera</taxon>
    </lineage>
</organism>
<keyword evidence="3" id="KW-0813">Transport</keyword>
<gene>
    <name evidence="12" type="ORF">C666_17835</name>
</gene>
<proteinExistence type="inferred from homology"/>
<protein>
    <recommendedName>
        <fullName evidence="14">General secretion pathway protein M</fullName>
    </recommendedName>
</protein>
<evidence type="ECO:0000256" key="9">
    <source>
        <dbReference type="ARBA" id="ARBA00023136"/>
    </source>
</evidence>
<evidence type="ECO:0000313" key="12">
    <source>
        <dbReference type="EMBL" id="ENO84143.1"/>
    </source>
</evidence>
<evidence type="ECO:0000256" key="6">
    <source>
        <dbReference type="ARBA" id="ARBA00022692"/>
    </source>
</evidence>
<dbReference type="STRING" id="1123367.GCA_000621305_01399"/>
<dbReference type="SUPFAM" id="SSF103054">
    <property type="entry name" value="General secretion pathway protein M, EpsM"/>
    <property type="match status" value="1"/>
</dbReference>
<dbReference type="InterPro" id="IPR023229">
    <property type="entry name" value="T2SS_M_periplasmic_sf"/>
</dbReference>
<name>N6YPJ3_THAL4</name>
<dbReference type="GO" id="GO:0015627">
    <property type="term" value="C:type II protein secretion system complex"/>
    <property type="evidence" value="ECO:0007669"/>
    <property type="project" value="InterPro"/>
</dbReference>
<evidence type="ECO:0000256" key="5">
    <source>
        <dbReference type="ARBA" id="ARBA00022519"/>
    </source>
</evidence>
<keyword evidence="8 11" id="KW-1133">Transmembrane helix</keyword>
<evidence type="ECO:0000256" key="3">
    <source>
        <dbReference type="ARBA" id="ARBA00022448"/>
    </source>
</evidence>
<comment type="caution">
    <text evidence="12">The sequence shown here is derived from an EMBL/GenBank/DDBJ whole genome shotgun (WGS) entry which is preliminary data.</text>
</comment>
<evidence type="ECO:0000256" key="8">
    <source>
        <dbReference type="ARBA" id="ARBA00022989"/>
    </source>
</evidence>
<keyword evidence="7" id="KW-0653">Protein transport</keyword>
<evidence type="ECO:0000313" key="13">
    <source>
        <dbReference type="Proteomes" id="UP000013232"/>
    </source>
</evidence>